<protein>
    <submittedName>
        <fullName evidence="8">Cytochrome c biogenesis protein ResB</fullName>
    </submittedName>
</protein>
<keyword evidence="4 6" id="KW-1133">Transmembrane helix</keyword>
<evidence type="ECO:0000256" key="6">
    <source>
        <dbReference type="SAM" id="Phobius"/>
    </source>
</evidence>
<feature type="transmembrane region" description="Helical" evidence="6">
    <location>
        <begin position="170"/>
        <end position="191"/>
    </location>
</feature>
<evidence type="ECO:0000256" key="3">
    <source>
        <dbReference type="ARBA" id="ARBA00022748"/>
    </source>
</evidence>
<gene>
    <name evidence="8" type="ORF">GCM10009668_35480</name>
</gene>
<keyword evidence="5 6" id="KW-0472">Membrane</keyword>
<keyword evidence="3" id="KW-0201">Cytochrome c-type biogenesis</keyword>
<reference evidence="8 9" key="1">
    <citation type="journal article" date="2019" name="Int. J. Syst. Evol. Microbiol.">
        <title>The Global Catalogue of Microorganisms (GCM) 10K type strain sequencing project: providing services to taxonomists for standard genome sequencing and annotation.</title>
        <authorList>
            <consortium name="The Broad Institute Genomics Platform"/>
            <consortium name="The Broad Institute Genome Sequencing Center for Infectious Disease"/>
            <person name="Wu L."/>
            <person name="Ma J."/>
        </authorList>
    </citation>
    <scope>NUCLEOTIDE SEQUENCE [LARGE SCALE GENOMIC DNA]</scope>
    <source>
        <strain evidence="8 9">JCM 13008</strain>
    </source>
</reference>
<dbReference type="PANTHER" id="PTHR31566">
    <property type="entry name" value="CYTOCHROME C BIOGENESIS PROTEIN CCS1, CHLOROPLASTIC"/>
    <property type="match status" value="1"/>
</dbReference>
<dbReference type="Proteomes" id="UP001501581">
    <property type="component" value="Unassembled WGS sequence"/>
</dbReference>
<comment type="caution">
    <text evidence="8">The sequence shown here is derived from an EMBL/GenBank/DDBJ whole genome shotgun (WGS) entry which is preliminary data.</text>
</comment>
<accession>A0ABN1U0B3</accession>
<evidence type="ECO:0000256" key="2">
    <source>
        <dbReference type="ARBA" id="ARBA00022692"/>
    </source>
</evidence>
<feature type="transmembrane region" description="Helical" evidence="6">
    <location>
        <begin position="78"/>
        <end position="97"/>
    </location>
</feature>
<dbReference type="InterPro" id="IPR007816">
    <property type="entry name" value="ResB-like_domain"/>
</dbReference>
<feature type="domain" description="ResB-like" evidence="7">
    <location>
        <begin position="22"/>
        <end position="508"/>
    </location>
</feature>
<organism evidence="8 9">
    <name type="scientific">Nocardioides dubius</name>
    <dbReference type="NCBI Taxonomy" id="317019"/>
    <lineage>
        <taxon>Bacteria</taxon>
        <taxon>Bacillati</taxon>
        <taxon>Actinomycetota</taxon>
        <taxon>Actinomycetes</taxon>
        <taxon>Propionibacteriales</taxon>
        <taxon>Nocardioidaceae</taxon>
        <taxon>Nocardioides</taxon>
    </lineage>
</organism>
<sequence>MAAPDLGFVEMMRWAWRQLTSMRTALILLLLLALAAIPGSVVPQSDVDAMRANNWKADHPDLTPIYEKLGLFSVYDSVWFSAIYLLLVVSLVGCILPRLRVYWRGFRAAPPKAPRNLTRLPDSDSYLTDAPTDEVLERAAEVLRKRRFRVVVADGAVSAERGYLREAGNLVFHGALLVVLAGVAMGSLMGYQGGVIVWKDGSFSNNLTQYDDFKAGRFVGVEDLDPFRFTVDDFDVEWIDDPTNPRYGMARKFVAGIRYTEKPGAEEKSYDLRVNHPLSVDGTDVFLIGHGYAPVITVRDGEGEIVSSGPVPFLPEDQATFTSFGVVKASGATPQIGLEGMLYPTYSGDPNNLGSVFGSLGNPLISMQAYVGDLGLASGSQSVYVLDKTNMKLLGGTTENLFRVDLCPAKIDGEENARCETSTVELPDGAGSVTFEDIKPWVRVQISQTPGKMVALGGMIAALAGLLASLFIRPRRMWVRARREDDGSTVVEVAALDRSSGGEVGEEIVEVVAALKGETVKEEL</sequence>
<evidence type="ECO:0000259" key="7">
    <source>
        <dbReference type="Pfam" id="PF05140"/>
    </source>
</evidence>
<evidence type="ECO:0000313" key="8">
    <source>
        <dbReference type="EMBL" id="GAA1111244.1"/>
    </source>
</evidence>
<feature type="transmembrane region" description="Helical" evidence="6">
    <location>
        <begin position="453"/>
        <end position="472"/>
    </location>
</feature>
<evidence type="ECO:0000256" key="1">
    <source>
        <dbReference type="ARBA" id="ARBA00004141"/>
    </source>
</evidence>
<proteinExistence type="predicted"/>
<keyword evidence="2 6" id="KW-0812">Transmembrane</keyword>
<name>A0ABN1U0B3_9ACTN</name>
<keyword evidence="9" id="KW-1185">Reference proteome</keyword>
<comment type="subcellular location">
    <subcellularLocation>
        <location evidence="1">Membrane</location>
        <topology evidence="1">Multi-pass membrane protein</topology>
    </subcellularLocation>
</comment>
<dbReference type="RefSeq" id="WP_343996208.1">
    <property type="nucleotide sequence ID" value="NZ_BAAALG010000013.1"/>
</dbReference>
<dbReference type="Pfam" id="PF05140">
    <property type="entry name" value="ResB"/>
    <property type="match status" value="1"/>
</dbReference>
<evidence type="ECO:0000313" key="9">
    <source>
        <dbReference type="Proteomes" id="UP001501581"/>
    </source>
</evidence>
<dbReference type="PANTHER" id="PTHR31566:SF0">
    <property type="entry name" value="CYTOCHROME C BIOGENESIS PROTEIN CCS1, CHLOROPLASTIC"/>
    <property type="match status" value="1"/>
</dbReference>
<evidence type="ECO:0000256" key="5">
    <source>
        <dbReference type="ARBA" id="ARBA00023136"/>
    </source>
</evidence>
<dbReference type="EMBL" id="BAAALG010000013">
    <property type="protein sequence ID" value="GAA1111244.1"/>
    <property type="molecule type" value="Genomic_DNA"/>
</dbReference>
<dbReference type="InterPro" id="IPR023494">
    <property type="entry name" value="Cyt_c_bgen_Ccs1/CcsB/ResB"/>
</dbReference>
<evidence type="ECO:0000256" key="4">
    <source>
        <dbReference type="ARBA" id="ARBA00022989"/>
    </source>
</evidence>